<dbReference type="GO" id="GO:0030553">
    <property type="term" value="F:cGMP binding"/>
    <property type="evidence" value="ECO:0007669"/>
    <property type="project" value="UniProtKB-KW"/>
</dbReference>
<dbReference type="PROSITE" id="PS50042">
    <property type="entry name" value="CNMP_BINDING_3"/>
    <property type="match status" value="3"/>
</dbReference>
<evidence type="ECO:0000256" key="10">
    <source>
        <dbReference type="ARBA" id="ARBA00022777"/>
    </source>
</evidence>
<evidence type="ECO:0000256" key="17">
    <source>
        <dbReference type="PROSITE-ProRule" id="PRU10141"/>
    </source>
</evidence>
<dbReference type="PROSITE" id="PS51285">
    <property type="entry name" value="AGC_KINASE_CTER"/>
    <property type="match status" value="1"/>
</dbReference>
<evidence type="ECO:0000256" key="11">
    <source>
        <dbReference type="ARBA" id="ARBA00022840"/>
    </source>
</evidence>
<dbReference type="Gene3D" id="1.10.510.10">
    <property type="entry name" value="Transferase(Phosphotransferase) domain 1"/>
    <property type="match status" value="1"/>
</dbReference>
<evidence type="ECO:0000313" key="22">
    <source>
        <dbReference type="Proteomes" id="UP001190700"/>
    </source>
</evidence>
<keyword evidence="13" id="KW-0142">cGMP-binding</keyword>
<dbReference type="PROSITE" id="PS00108">
    <property type="entry name" value="PROTEIN_KINASE_ST"/>
    <property type="match status" value="1"/>
</dbReference>
<dbReference type="SMART" id="SM00100">
    <property type="entry name" value="cNMP"/>
    <property type="match status" value="3"/>
</dbReference>
<dbReference type="InterPro" id="IPR000595">
    <property type="entry name" value="cNMP-bd_dom"/>
</dbReference>
<dbReference type="PRINTS" id="PR00103">
    <property type="entry name" value="CAMPKINASE"/>
</dbReference>
<comment type="similarity">
    <text evidence="2">Belongs to the protein kinase superfamily. AGC Ser/Thr protein kinase family. cGMP subfamily.</text>
</comment>
<proteinExistence type="inferred from homology"/>
<feature type="domain" description="Cyclic nucleotide-binding" evidence="19">
    <location>
        <begin position="161"/>
        <end position="287"/>
    </location>
</feature>
<dbReference type="Pfam" id="PF00027">
    <property type="entry name" value="cNMP_binding"/>
    <property type="match status" value="3"/>
</dbReference>
<evidence type="ECO:0000256" key="8">
    <source>
        <dbReference type="ARBA" id="ARBA00022723"/>
    </source>
</evidence>
<comment type="cofactor">
    <cofactor evidence="1">
        <name>Mg(2+)</name>
        <dbReference type="ChEBI" id="CHEBI:18420"/>
    </cofactor>
</comment>
<evidence type="ECO:0000256" key="5">
    <source>
        <dbReference type="ARBA" id="ARBA00022527"/>
    </source>
</evidence>
<comment type="caution">
    <text evidence="21">The sequence shown here is derived from an EMBL/GenBank/DDBJ whole genome shotgun (WGS) entry which is preliminary data.</text>
</comment>
<dbReference type="PROSITE" id="PS00107">
    <property type="entry name" value="PROTEIN_KINASE_ATP"/>
    <property type="match status" value="1"/>
</dbReference>
<reference evidence="21 22" key="1">
    <citation type="journal article" date="2015" name="Genome Biol. Evol.">
        <title>Comparative Genomics of a Bacterivorous Green Alga Reveals Evolutionary Causalities and Consequences of Phago-Mixotrophic Mode of Nutrition.</title>
        <authorList>
            <person name="Burns J.A."/>
            <person name="Paasch A."/>
            <person name="Narechania A."/>
            <person name="Kim E."/>
        </authorList>
    </citation>
    <scope>NUCLEOTIDE SEQUENCE [LARGE SCALE GENOMIC DNA]</scope>
    <source>
        <strain evidence="21 22">PLY_AMNH</strain>
    </source>
</reference>
<dbReference type="InterPro" id="IPR018488">
    <property type="entry name" value="cNMP-bd_CS"/>
</dbReference>
<dbReference type="InterPro" id="IPR000719">
    <property type="entry name" value="Prot_kinase_dom"/>
</dbReference>
<accession>A0AAE0FYS8</accession>
<dbReference type="SUPFAM" id="SSF51206">
    <property type="entry name" value="cAMP-binding domain-like"/>
    <property type="match status" value="3"/>
</dbReference>
<keyword evidence="12" id="KW-0460">Magnesium</keyword>
<dbReference type="PROSITE" id="PS00889">
    <property type="entry name" value="CNMP_BINDING_2"/>
    <property type="match status" value="1"/>
</dbReference>
<feature type="domain" description="AGC-kinase C-terminal" evidence="20">
    <location>
        <begin position="679"/>
        <end position="748"/>
    </location>
</feature>
<evidence type="ECO:0000256" key="14">
    <source>
        <dbReference type="ARBA" id="ARBA00024113"/>
    </source>
</evidence>
<dbReference type="GO" id="GO:0004692">
    <property type="term" value="F:cGMP-dependent protein kinase activity"/>
    <property type="evidence" value="ECO:0007669"/>
    <property type="project" value="UniProtKB-EC"/>
</dbReference>
<organism evidence="21 22">
    <name type="scientific">Cymbomonas tetramitiformis</name>
    <dbReference type="NCBI Taxonomy" id="36881"/>
    <lineage>
        <taxon>Eukaryota</taxon>
        <taxon>Viridiplantae</taxon>
        <taxon>Chlorophyta</taxon>
        <taxon>Pyramimonadophyceae</taxon>
        <taxon>Pyramimonadales</taxon>
        <taxon>Pyramimonadaceae</taxon>
        <taxon>Cymbomonas</taxon>
    </lineage>
</organism>
<evidence type="ECO:0000256" key="13">
    <source>
        <dbReference type="ARBA" id="ARBA00022992"/>
    </source>
</evidence>
<name>A0AAE0FYS8_9CHLO</name>
<evidence type="ECO:0000256" key="9">
    <source>
        <dbReference type="ARBA" id="ARBA00022741"/>
    </source>
</evidence>
<keyword evidence="10" id="KW-0418">Kinase</keyword>
<evidence type="ECO:0000313" key="21">
    <source>
        <dbReference type="EMBL" id="KAK3268359.1"/>
    </source>
</evidence>
<dbReference type="InterPro" id="IPR014710">
    <property type="entry name" value="RmlC-like_jellyroll"/>
</dbReference>
<dbReference type="PANTHER" id="PTHR24353:SF37">
    <property type="entry name" value="CAMP-DEPENDENT PROTEIN KINASE CATALYTIC SUBUNIT PRKX"/>
    <property type="match status" value="1"/>
</dbReference>
<gene>
    <name evidence="21" type="ORF">CYMTET_23130</name>
</gene>
<evidence type="ECO:0000259" key="18">
    <source>
        <dbReference type="PROSITE" id="PS50011"/>
    </source>
</evidence>
<dbReference type="GO" id="GO:0005524">
    <property type="term" value="F:ATP binding"/>
    <property type="evidence" value="ECO:0007669"/>
    <property type="project" value="UniProtKB-UniRule"/>
</dbReference>
<keyword evidence="9 17" id="KW-0547">Nucleotide-binding</keyword>
<dbReference type="GO" id="GO:0004691">
    <property type="term" value="F:cAMP-dependent protein kinase activity"/>
    <property type="evidence" value="ECO:0007669"/>
    <property type="project" value="TreeGrafter"/>
</dbReference>
<evidence type="ECO:0000259" key="20">
    <source>
        <dbReference type="PROSITE" id="PS51285"/>
    </source>
</evidence>
<dbReference type="InterPro" id="IPR017441">
    <property type="entry name" value="Protein_kinase_ATP_BS"/>
</dbReference>
<evidence type="ECO:0000256" key="7">
    <source>
        <dbReference type="ARBA" id="ARBA00022679"/>
    </source>
</evidence>
<dbReference type="PROSITE" id="PS00888">
    <property type="entry name" value="CNMP_BINDING_1"/>
    <property type="match status" value="2"/>
</dbReference>
<dbReference type="PROSITE" id="PS50011">
    <property type="entry name" value="PROTEIN_KINASE_DOM"/>
    <property type="match status" value="1"/>
</dbReference>
<dbReference type="SMART" id="SM00133">
    <property type="entry name" value="S_TK_X"/>
    <property type="match status" value="1"/>
</dbReference>
<dbReference type="Gene3D" id="3.30.200.20">
    <property type="entry name" value="Phosphorylase Kinase, domain 1"/>
    <property type="match status" value="1"/>
</dbReference>
<keyword evidence="8" id="KW-0479">Metal-binding</keyword>
<evidence type="ECO:0000256" key="1">
    <source>
        <dbReference type="ARBA" id="ARBA00001946"/>
    </source>
</evidence>
<protein>
    <recommendedName>
        <fullName evidence="14">cGMP-dependent protein kinase</fullName>
        <ecNumber evidence="3">2.7.11.12</ecNumber>
    </recommendedName>
</protein>
<dbReference type="InterPro" id="IPR018490">
    <property type="entry name" value="cNMP-bd_dom_sf"/>
</dbReference>
<dbReference type="Gene3D" id="2.60.120.10">
    <property type="entry name" value="Jelly Rolls"/>
    <property type="match status" value="3"/>
</dbReference>
<keyword evidence="11 17" id="KW-0067">ATP-binding</keyword>
<dbReference type="FunFam" id="1.10.510.10:FF:000008">
    <property type="entry name" value="Non-specific serine/threonine protein kinase"/>
    <property type="match status" value="1"/>
</dbReference>
<dbReference type="AlphaFoldDB" id="A0AAE0FYS8"/>
<dbReference type="GO" id="GO:0005952">
    <property type="term" value="C:cAMP-dependent protein kinase complex"/>
    <property type="evidence" value="ECO:0007669"/>
    <property type="project" value="TreeGrafter"/>
</dbReference>
<sequence length="748" mass="84728">MGALQDRVHTAVAAVLLRHLGIAVSARSAYPAESTRPPSEPAGAARGEVIVAAGAPVTCLSIVCEGTVKLSMDNSWSNTFQQEINLAPSKKSFVDFIVEQYEFFGERELQHPQCRSVATATAVGAVKLMQIDKREFDVCLPLLTLVLDDHLKINALTRCAFLKDLTTIQKENVVDKFCLNTFSKGDFLCREGEMGYTFFILKAGKVTIFKESEQQCSVMHVAHPYESFGARVSHGELALMNNSERTASCVATTDRVECLTLMRQHFEKLLGPLRAVLARNAHEKVLKKCKQLQALPEEDLKVLARQFEEEEYLGGDAIITEGEVGHKFFVVMKGEVVITKTLPDGTKKELLRLKQGSEFGERALLYDEPRAASVIATEDTTCIYITRKVFEKHLGPLKDFMERHVQEFEKREVELALRFKDLRFGCILGTGMYGHVRQAVHKYTQEVYALKAVPKANIVEAQQQQHVQNERIVCELADHWSCCRMKRCFQNEQKVFFLLEFVQGGELFRLLSKKRRFALPMAVFYAANVVLALEHLHSKGIVYRDMKPENLMIDRTGYIKLVDFGLAKRILNSRTFTVCGTPDYQAPETILLQGHDKGVDHWGLGIFIYEMLVGHAPFKIKAGQNQRDLFKKILSGKYDVPNFMTDSTKHLVGALLQPNPKKRLGRGGMNEIKNHSFFIDIDWEEMQRRKIEPPFVPEIKDGFDLSNFDDYGDFTPAHQRKSRASTYMDEPSLWAGFDMIEADGDIDF</sequence>
<dbReference type="InterPro" id="IPR008271">
    <property type="entry name" value="Ser/Thr_kinase_AS"/>
</dbReference>
<evidence type="ECO:0000256" key="4">
    <source>
        <dbReference type="ARBA" id="ARBA00022490"/>
    </source>
</evidence>
<comment type="catalytic activity">
    <reaction evidence="16">
        <text>L-seryl-[protein] + ATP = O-phospho-L-seryl-[protein] + ADP + H(+)</text>
        <dbReference type="Rhea" id="RHEA:17989"/>
        <dbReference type="Rhea" id="RHEA-COMP:9863"/>
        <dbReference type="Rhea" id="RHEA-COMP:11604"/>
        <dbReference type="ChEBI" id="CHEBI:15378"/>
        <dbReference type="ChEBI" id="CHEBI:29999"/>
        <dbReference type="ChEBI" id="CHEBI:30616"/>
        <dbReference type="ChEBI" id="CHEBI:83421"/>
        <dbReference type="ChEBI" id="CHEBI:456216"/>
        <dbReference type="EC" id="2.7.11.12"/>
    </reaction>
</comment>
<dbReference type="CDD" id="cd00038">
    <property type="entry name" value="CAP_ED"/>
    <property type="match status" value="3"/>
</dbReference>
<evidence type="ECO:0000259" key="19">
    <source>
        <dbReference type="PROSITE" id="PS50042"/>
    </source>
</evidence>
<evidence type="ECO:0000256" key="3">
    <source>
        <dbReference type="ARBA" id="ARBA00012428"/>
    </source>
</evidence>
<evidence type="ECO:0000256" key="2">
    <source>
        <dbReference type="ARBA" id="ARBA00006352"/>
    </source>
</evidence>
<dbReference type="Proteomes" id="UP001190700">
    <property type="component" value="Unassembled WGS sequence"/>
</dbReference>
<evidence type="ECO:0000256" key="16">
    <source>
        <dbReference type="ARBA" id="ARBA00047462"/>
    </source>
</evidence>
<evidence type="ECO:0000256" key="15">
    <source>
        <dbReference type="ARBA" id="ARBA00047298"/>
    </source>
</evidence>
<dbReference type="EC" id="2.7.11.12" evidence="3"/>
<keyword evidence="4" id="KW-0963">Cytoplasm</keyword>
<keyword evidence="22" id="KW-1185">Reference proteome</keyword>
<feature type="domain" description="Cyclic nucleotide-binding" evidence="19">
    <location>
        <begin position="47"/>
        <end position="136"/>
    </location>
</feature>
<feature type="binding site" evidence="17">
    <location>
        <position position="451"/>
    </location>
    <ligand>
        <name>ATP</name>
        <dbReference type="ChEBI" id="CHEBI:30616"/>
    </ligand>
</feature>
<comment type="catalytic activity">
    <reaction evidence="15">
        <text>L-threonyl-[protein] + ATP = O-phospho-L-threonyl-[protein] + ADP + H(+)</text>
        <dbReference type="Rhea" id="RHEA:46608"/>
        <dbReference type="Rhea" id="RHEA-COMP:11060"/>
        <dbReference type="Rhea" id="RHEA-COMP:11605"/>
        <dbReference type="ChEBI" id="CHEBI:15378"/>
        <dbReference type="ChEBI" id="CHEBI:30013"/>
        <dbReference type="ChEBI" id="CHEBI:30616"/>
        <dbReference type="ChEBI" id="CHEBI:61977"/>
        <dbReference type="ChEBI" id="CHEBI:456216"/>
        <dbReference type="EC" id="2.7.11.12"/>
    </reaction>
</comment>
<dbReference type="InterPro" id="IPR000961">
    <property type="entry name" value="AGC-kinase_C"/>
</dbReference>
<dbReference type="SUPFAM" id="SSF56112">
    <property type="entry name" value="Protein kinase-like (PK-like)"/>
    <property type="match status" value="1"/>
</dbReference>
<dbReference type="EMBL" id="LGRX02011870">
    <property type="protein sequence ID" value="KAK3268359.1"/>
    <property type="molecule type" value="Genomic_DNA"/>
</dbReference>
<dbReference type="PANTHER" id="PTHR24353">
    <property type="entry name" value="CYCLIC NUCLEOTIDE-DEPENDENT PROTEIN KINASE"/>
    <property type="match status" value="1"/>
</dbReference>
<feature type="domain" description="Cyclic nucleotide-binding" evidence="19">
    <location>
        <begin position="291"/>
        <end position="411"/>
    </location>
</feature>
<dbReference type="Pfam" id="PF00069">
    <property type="entry name" value="Pkinase"/>
    <property type="match status" value="1"/>
</dbReference>
<evidence type="ECO:0000256" key="6">
    <source>
        <dbReference type="ARBA" id="ARBA00022535"/>
    </source>
</evidence>
<keyword evidence="5" id="KW-0723">Serine/threonine-protein kinase</keyword>
<keyword evidence="7" id="KW-0808">Transferase</keyword>
<evidence type="ECO:0000256" key="12">
    <source>
        <dbReference type="ARBA" id="ARBA00022842"/>
    </source>
</evidence>
<keyword evidence="6" id="KW-0140">cGMP</keyword>
<feature type="domain" description="Protein kinase" evidence="18">
    <location>
        <begin position="422"/>
        <end position="678"/>
    </location>
</feature>
<dbReference type="SMART" id="SM00220">
    <property type="entry name" value="S_TKc"/>
    <property type="match status" value="1"/>
</dbReference>
<dbReference type="GO" id="GO:0046872">
    <property type="term" value="F:metal ion binding"/>
    <property type="evidence" value="ECO:0007669"/>
    <property type="project" value="UniProtKB-KW"/>
</dbReference>
<dbReference type="InterPro" id="IPR011009">
    <property type="entry name" value="Kinase-like_dom_sf"/>
</dbReference>